<dbReference type="Gene3D" id="1.10.260.50">
    <property type="match status" value="1"/>
</dbReference>
<organism evidence="9">
    <name type="scientific">hydrothermal vent metagenome</name>
    <dbReference type="NCBI Taxonomy" id="652676"/>
    <lineage>
        <taxon>unclassified sequences</taxon>
        <taxon>metagenomes</taxon>
        <taxon>ecological metagenomes</taxon>
    </lineage>
</organism>
<dbReference type="Pfam" id="PF00266">
    <property type="entry name" value="Aminotran_5"/>
    <property type="match status" value="1"/>
</dbReference>
<dbReference type="InterPro" id="IPR015422">
    <property type="entry name" value="PyrdxlP-dep_Trfase_small"/>
</dbReference>
<evidence type="ECO:0000256" key="5">
    <source>
        <dbReference type="ARBA" id="ARBA00022898"/>
    </source>
</evidence>
<evidence type="ECO:0000256" key="1">
    <source>
        <dbReference type="ARBA" id="ARBA00001933"/>
    </source>
</evidence>
<dbReference type="EC" id="2.8.1.7" evidence="9"/>
<dbReference type="PANTHER" id="PTHR11601:SF34">
    <property type="entry name" value="CYSTEINE DESULFURASE"/>
    <property type="match status" value="1"/>
</dbReference>
<dbReference type="SUPFAM" id="SSF53383">
    <property type="entry name" value="PLP-dependent transferases"/>
    <property type="match status" value="1"/>
</dbReference>
<gene>
    <name evidence="9" type="ORF">MNBD_ALPHA05-1174</name>
</gene>
<dbReference type="Gene3D" id="3.90.1150.10">
    <property type="entry name" value="Aspartate Aminotransferase, domain 1"/>
    <property type="match status" value="1"/>
</dbReference>
<dbReference type="InterPro" id="IPR000192">
    <property type="entry name" value="Aminotrans_V_dom"/>
</dbReference>
<dbReference type="AlphaFoldDB" id="A0A3B0SA00"/>
<evidence type="ECO:0000256" key="3">
    <source>
        <dbReference type="ARBA" id="ARBA00022679"/>
    </source>
</evidence>
<comment type="similarity">
    <text evidence="2">Belongs to the class-V pyridoxal-phosphate-dependent aminotransferase family. NifS/IscS subfamily.</text>
</comment>
<keyword evidence="4" id="KW-0479">Metal-binding</keyword>
<evidence type="ECO:0000259" key="8">
    <source>
        <dbReference type="Pfam" id="PF00266"/>
    </source>
</evidence>
<dbReference type="PIRSF" id="PIRSF005572">
    <property type="entry name" value="NifS"/>
    <property type="match status" value="1"/>
</dbReference>
<dbReference type="InterPro" id="IPR015421">
    <property type="entry name" value="PyrdxlP-dep_Trfase_major"/>
</dbReference>
<keyword evidence="3 9" id="KW-0808">Transferase</keyword>
<evidence type="ECO:0000256" key="7">
    <source>
        <dbReference type="ARBA" id="ARBA00023014"/>
    </source>
</evidence>
<dbReference type="EMBL" id="UOEH01000318">
    <property type="protein sequence ID" value="VAW00803.1"/>
    <property type="molecule type" value="Genomic_DNA"/>
</dbReference>
<dbReference type="PANTHER" id="PTHR11601">
    <property type="entry name" value="CYSTEINE DESULFURYLASE FAMILY MEMBER"/>
    <property type="match status" value="1"/>
</dbReference>
<name>A0A3B0SA00_9ZZZZ</name>
<reference evidence="9" key="1">
    <citation type="submission" date="2018-06" db="EMBL/GenBank/DDBJ databases">
        <authorList>
            <person name="Zhirakovskaya E."/>
        </authorList>
    </citation>
    <scope>NUCLEOTIDE SEQUENCE</scope>
</reference>
<dbReference type="GO" id="GO:0051536">
    <property type="term" value="F:iron-sulfur cluster binding"/>
    <property type="evidence" value="ECO:0007669"/>
    <property type="project" value="UniProtKB-KW"/>
</dbReference>
<accession>A0A3B0SA00</accession>
<protein>
    <submittedName>
        <fullName evidence="9">Cysteine desulfurase</fullName>
        <ecNumber evidence="9">2.8.1.7</ecNumber>
    </submittedName>
</protein>
<keyword evidence="5" id="KW-0663">Pyridoxal phosphate</keyword>
<proteinExistence type="inferred from homology"/>
<sequence length="384" mass="39776">MMRHYLDHNATAPVRPEVIEAVAAAMAADGNAMSVHEEGRRAHKIVEDAREQVRSLVNAPVNGVVFTSSGTESIHYVLHGAVAAHKLQRIFISAIEHPAVAANAATTGVAVEIIPVNSAGVVDLDQLRAQLRGYRQSNSGAFLVCLMFANNETGAIQPVAGAAAITHEYGGLLFSDAAQAVGKIPVNFVMSGADILSFTGHKFGGPLGVGAVVAGPNLALEPILRGGGQEMNRRASTTNTPGLAGLGKACELAQDSLARTDEIARLRNEIQAAVLHAGAKVWSTQTERLPGTLCLSAPGFSGATQLMTMDLAGIAVSAGSACSSGKSKPSHVLTAMGASEEEATTSVRVSLGWNSTDADADAFIREWPAAYARIKARSQLVGAA</sequence>
<dbReference type="InterPro" id="IPR015424">
    <property type="entry name" value="PyrdxlP-dep_Trfase"/>
</dbReference>
<evidence type="ECO:0000256" key="4">
    <source>
        <dbReference type="ARBA" id="ARBA00022723"/>
    </source>
</evidence>
<evidence type="ECO:0000256" key="6">
    <source>
        <dbReference type="ARBA" id="ARBA00023004"/>
    </source>
</evidence>
<feature type="domain" description="Aminotransferase class V" evidence="8">
    <location>
        <begin position="4"/>
        <end position="363"/>
    </location>
</feature>
<keyword evidence="6" id="KW-0408">Iron</keyword>
<evidence type="ECO:0000256" key="2">
    <source>
        <dbReference type="ARBA" id="ARBA00006490"/>
    </source>
</evidence>
<dbReference type="Gene3D" id="3.40.640.10">
    <property type="entry name" value="Type I PLP-dependent aspartate aminotransferase-like (Major domain)"/>
    <property type="match status" value="1"/>
</dbReference>
<dbReference type="GO" id="GO:0046872">
    <property type="term" value="F:metal ion binding"/>
    <property type="evidence" value="ECO:0007669"/>
    <property type="project" value="UniProtKB-KW"/>
</dbReference>
<dbReference type="GO" id="GO:0031071">
    <property type="term" value="F:cysteine desulfurase activity"/>
    <property type="evidence" value="ECO:0007669"/>
    <property type="project" value="UniProtKB-EC"/>
</dbReference>
<evidence type="ECO:0000313" key="9">
    <source>
        <dbReference type="EMBL" id="VAW00803.1"/>
    </source>
</evidence>
<dbReference type="InterPro" id="IPR016454">
    <property type="entry name" value="Cysteine_dSase"/>
</dbReference>
<comment type="cofactor">
    <cofactor evidence="1">
        <name>pyridoxal 5'-phosphate</name>
        <dbReference type="ChEBI" id="CHEBI:597326"/>
    </cofactor>
</comment>
<keyword evidence="7" id="KW-0411">Iron-sulfur</keyword>